<proteinExistence type="predicted"/>
<feature type="transmembrane region" description="Helical" evidence="1">
    <location>
        <begin position="88"/>
        <end position="113"/>
    </location>
</feature>
<feature type="transmembrane region" description="Helical" evidence="1">
    <location>
        <begin position="15"/>
        <end position="38"/>
    </location>
</feature>
<keyword evidence="1" id="KW-0472">Membrane</keyword>
<evidence type="ECO:0000313" key="4">
    <source>
        <dbReference type="Proteomes" id="UP000184600"/>
    </source>
</evidence>
<dbReference type="STRING" id="1117707.VQ7734_03331"/>
<keyword evidence="1" id="KW-1133">Transmembrane helix</keyword>
<dbReference type="AlphaFoldDB" id="A0A1M7YY45"/>
<evidence type="ECO:0000313" key="3">
    <source>
        <dbReference type="EMBL" id="SHO57561.1"/>
    </source>
</evidence>
<protein>
    <submittedName>
        <fullName evidence="3">Nucleoside recognition</fullName>
    </submittedName>
</protein>
<reference evidence="4" key="1">
    <citation type="submission" date="2016-12" db="EMBL/GenBank/DDBJ databases">
        <authorList>
            <person name="Rodrigo-Torres L."/>
            <person name="Arahal R.D."/>
            <person name="Lucena T."/>
        </authorList>
    </citation>
    <scope>NUCLEOTIDE SEQUENCE [LARGE SCALE GENOMIC DNA]</scope>
</reference>
<feature type="transmembrane region" description="Helical" evidence="1">
    <location>
        <begin position="125"/>
        <end position="149"/>
    </location>
</feature>
<keyword evidence="4" id="KW-1185">Reference proteome</keyword>
<dbReference type="Proteomes" id="UP000184600">
    <property type="component" value="Unassembled WGS sequence"/>
</dbReference>
<accession>A0A1M7YY45</accession>
<feature type="transmembrane region" description="Helical" evidence="1">
    <location>
        <begin position="169"/>
        <end position="188"/>
    </location>
</feature>
<feature type="domain" description="Nucleoside transporter/FeoB GTPase Gate" evidence="2">
    <location>
        <begin position="127"/>
        <end position="207"/>
    </location>
</feature>
<dbReference type="Pfam" id="PF07670">
    <property type="entry name" value="Gate"/>
    <property type="match status" value="1"/>
</dbReference>
<evidence type="ECO:0000259" key="2">
    <source>
        <dbReference type="Pfam" id="PF07670"/>
    </source>
</evidence>
<sequence>MEITQPTTGKSSFQAALQLILFSGIGILFFFIPVEIYGKNTILLDHLVSWCRTMLSDSVRLYALVLIIAGGFYPFVTGNWRSSKTQMVLSFLKMLGIVTALMAYLSVGPAALFEKDMLPFLFDKLVVPVGLIVPFGAIFLAFLIGYGLLELAGVLLQPVMKPVFKTPGKSAIDAVASFVGSYSIGLLITNKVYLAGQYSAKEAAIIAT</sequence>
<dbReference type="OrthoDB" id="1633380at2"/>
<gene>
    <name evidence="3" type="ORF">VQ7734_03331</name>
</gene>
<dbReference type="EMBL" id="FRFG01000042">
    <property type="protein sequence ID" value="SHO57561.1"/>
    <property type="molecule type" value="Genomic_DNA"/>
</dbReference>
<feature type="transmembrane region" description="Helical" evidence="1">
    <location>
        <begin position="59"/>
        <end position="76"/>
    </location>
</feature>
<evidence type="ECO:0000256" key="1">
    <source>
        <dbReference type="SAM" id="Phobius"/>
    </source>
</evidence>
<dbReference type="InterPro" id="IPR011642">
    <property type="entry name" value="Gate_dom"/>
</dbReference>
<name>A0A1M7YY45_9VIBR</name>
<dbReference type="RefSeq" id="WP_073584620.1">
    <property type="nucleotide sequence ID" value="NZ_AP024897.1"/>
</dbReference>
<keyword evidence="1" id="KW-0812">Transmembrane</keyword>
<organism evidence="3 4">
    <name type="scientific">Vibrio quintilis</name>
    <dbReference type="NCBI Taxonomy" id="1117707"/>
    <lineage>
        <taxon>Bacteria</taxon>
        <taxon>Pseudomonadati</taxon>
        <taxon>Pseudomonadota</taxon>
        <taxon>Gammaproteobacteria</taxon>
        <taxon>Vibrionales</taxon>
        <taxon>Vibrionaceae</taxon>
        <taxon>Vibrio</taxon>
    </lineage>
</organism>